<dbReference type="InterPro" id="IPR032416">
    <property type="entry name" value="Peptidase_M24_C"/>
</dbReference>
<evidence type="ECO:0000259" key="8">
    <source>
        <dbReference type="Pfam" id="PF01321"/>
    </source>
</evidence>
<dbReference type="Pfam" id="PF00557">
    <property type="entry name" value="Peptidase_M24"/>
    <property type="match status" value="1"/>
</dbReference>
<evidence type="ECO:0000256" key="2">
    <source>
        <dbReference type="ARBA" id="ARBA00008766"/>
    </source>
</evidence>
<evidence type="ECO:0000313" key="11">
    <source>
        <dbReference type="RefSeq" id="XP_034235010.1"/>
    </source>
</evidence>
<keyword evidence="3 6" id="KW-0479">Metal-binding</keyword>
<dbReference type="InterPro" id="IPR033740">
    <property type="entry name" value="Pept_M24B"/>
</dbReference>
<dbReference type="RefSeq" id="XP_034235010.1">
    <property type="nucleotide sequence ID" value="XM_034379119.1"/>
</dbReference>
<dbReference type="Pfam" id="PF01321">
    <property type="entry name" value="Creatinase_N"/>
    <property type="match status" value="1"/>
</dbReference>
<dbReference type="GeneID" id="117641631"/>
<dbReference type="AlphaFoldDB" id="A0A6P8YDP8"/>
<dbReference type="Gene3D" id="3.40.350.10">
    <property type="entry name" value="Creatinase/prolidase N-terminal domain"/>
    <property type="match status" value="2"/>
</dbReference>
<proteinExistence type="inferred from homology"/>
<dbReference type="Proteomes" id="UP000515158">
    <property type="component" value="Unplaced"/>
</dbReference>
<evidence type="ECO:0000259" key="9">
    <source>
        <dbReference type="Pfam" id="PF16188"/>
    </source>
</evidence>
<evidence type="ECO:0000313" key="10">
    <source>
        <dbReference type="Proteomes" id="UP000515158"/>
    </source>
</evidence>
<dbReference type="PROSITE" id="PS00491">
    <property type="entry name" value="PROLINE_PEPTIDASE"/>
    <property type="match status" value="1"/>
</dbReference>
<feature type="domain" description="Peptidase M24 C-terminal" evidence="9">
    <location>
        <begin position="559"/>
        <end position="623"/>
    </location>
</feature>
<gene>
    <name evidence="11" type="primary">LOC117641631</name>
</gene>
<dbReference type="GO" id="GO:0005737">
    <property type="term" value="C:cytoplasm"/>
    <property type="evidence" value="ECO:0007669"/>
    <property type="project" value="UniProtKB-ARBA"/>
</dbReference>
<sequence length="624" mass="70338">MFLNPSCRKMVNLKSTSHLLEKLRALMKNNKYVQEPIHAYIIPSEDRHQSEYIAECDRRRAFITGFTGSSGTAVVTDKDACLWTDGRYYLQASQEMDKNWTLMKLNDPGTPTESVWLSKVLPVGSRVGVDPQLMSYDSWHPMQTQLEASGMSLVPVHANLIDAIWEDRPAPPCNVIQPHPLKYSGKTCKSKVQEVRLDMVEKGASLLVVTALDEIAWLLNLRGSDINYNPVFFSYVIVSPTAVHFFVEESKVTGAVRDHFLQEDLAVTFHPYDKVYSFLTEQIPIQEGKIWLSYLSSYGLIAAIPERKRVTDISPIAVMKAVKNPTEVAGLVNCHIRDGAAVCCYLSWLEKEIKEGKSVVTEVSGATQLEEFRKQMDDFVGLSFTTISSSGPNGAIIHYTPSIENDRVITANELYLCDSGAQFRDGTTDITRTVHFGTPTEYEKECFTRVFKGQASLASAVFPQKIKGHYLDTLARKFLWDVGLDYLHGTGHGIGSYLNVHEGPMGVSWRAYPDDPGLSEGMFLSNEPGYYEDGKFGIRLENIERVVQAETKYNLPIRKFITFETVTMVPIQTKLLVPELLTEKEISYLNNYHMKVRESVGPILKKMGHVEALEWLYRETEPIG</sequence>
<dbReference type="FunFam" id="3.90.230.10:FF:000007">
    <property type="entry name" value="Xaa-Pro aminopeptidase P"/>
    <property type="match status" value="1"/>
</dbReference>
<dbReference type="InterPro" id="IPR029149">
    <property type="entry name" value="Creatin/AminoP/Spt16_N"/>
</dbReference>
<dbReference type="InterPro" id="IPR000587">
    <property type="entry name" value="Creatinase_N"/>
</dbReference>
<keyword evidence="4" id="KW-0378">Hydrolase</keyword>
<evidence type="ECO:0000256" key="5">
    <source>
        <dbReference type="ARBA" id="ARBA00023211"/>
    </source>
</evidence>
<dbReference type="InParanoid" id="A0A6P8YDP8"/>
<comment type="similarity">
    <text evidence="2 6">Belongs to the peptidase M24B family.</text>
</comment>
<dbReference type="InterPro" id="IPR050422">
    <property type="entry name" value="X-Pro_aminopeptidase_P"/>
</dbReference>
<accession>A0A6P8YDP8</accession>
<dbReference type="PANTHER" id="PTHR43763:SF20">
    <property type="entry name" value="XAA-PRO AMINOPEPTIDASE APEPP"/>
    <property type="match status" value="1"/>
</dbReference>
<name>A0A6P8YDP8_THRPL</name>
<dbReference type="Pfam" id="PF16188">
    <property type="entry name" value="Peptidase_M24_C"/>
    <property type="match status" value="1"/>
</dbReference>
<dbReference type="InterPro" id="IPR036005">
    <property type="entry name" value="Creatinase/aminopeptidase-like"/>
</dbReference>
<evidence type="ECO:0000256" key="4">
    <source>
        <dbReference type="ARBA" id="ARBA00022801"/>
    </source>
</evidence>
<dbReference type="CDD" id="cd01085">
    <property type="entry name" value="APP"/>
    <property type="match status" value="1"/>
</dbReference>
<dbReference type="SUPFAM" id="SSF53092">
    <property type="entry name" value="Creatinase/prolidase N-terminal domain"/>
    <property type="match status" value="1"/>
</dbReference>
<dbReference type="FunCoup" id="A0A6P8YDP8">
    <property type="interactions" value="1444"/>
</dbReference>
<dbReference type="Gene3D" id="3.90.230.10">
    <property type="entry name" value="Creatinase/methionine aminopeptidase superfamily"/>
    <property type="match status" value="1"/>
</dbReference>
<evidence type="ECO:0000256" key="3">
    <source>
        <dbReference type="ARBA" id="ARBA00022723"/>
    </source>
</evidence>
<dbReference type="SUPFAM" id="SSF55920">
    <property type="entry name" value="Creatinase/aminopeptidase"/>
    <property type="match status" value="1"/>
</dbReference>
<evidence type="ECO:0000256" key="6">
    <source>
        <dbReference type="RuleBase" id="RU000590"/>
    </source>
</evidence>
<protein>
    <submittedName>
        <fullName evidence="11">Xaa-Pro aminopeptidase ApepP-like isoform X1</fullName>
    </submittedName>
</protein>
<dbReference type="OrthoDB" id="9995434at2759"/>
<dbReference type="InterPro" id="IPR001131">
    <property type="entry name" value="Peptidase_M24B_aminopep-P_CS"/>
</dbReference>
<dbReference type="FunFam" id="3.40.350.10:FF:000001">
    <property type="entry name" value="Putative xaa-Pro aminopeptidase 1"/>
    <property type="match status" value="1"/>
</dbReference>
<evidence type="ECO:0000256" key="1">
    <source>
        <dbReference type="ARBA" id="ARBA00001936"/>
    </source>
</evidence>
<evidence type="ECO:0000259" key="7">
    <source>
        <dbReference type="Pfam" id="PF00557"/>
    </source>
</evidence>
<keyword evidence="10" id="KW-1185">Reference proteome</keyword>
<reference evidence="11" key="1">
    <citation type="submission" date="2025-08" db="UniProtKB">
        <authorList>
            <consortium name="RefSeq"/>
        </authorList>
    </citation>
    <scope>IDENTIFICATION</scope>
    <source>
        <tissue evidence="11">Total insect</tissue>
    </source>
</reference>
<dbReference type="PANTHER" id="PTHR43763">
    <property type="entry name" value="XAA-PRO AMINOPEPTIDASE 1"/>
    <property type="match status" value="1"/>
</dbReference>
<organism evidence="11">
    <name type="scientific">Thrips palmi</name>
    <name type="common">Melon thrips</name>
    <dbReference type="NCBI Taxonomy" id="161013"/>
    <lineage>
        <taxon>Eukaryota</taxon>
        <taxon>Metazoa</taxon>
        <taxon>Ecdysozoa</taxon>
        <taxon>Arthropoda</taxon>
        <taxon>Hexapoda</taxon>
        <taxon>Insecta</taxon>
        <taxon>Pterygota</taxon>
        <taxon>Neoptera</taxon>
        <taxon>Paraneoptera</taxon>
        <taxon>Thysanoptera</taxon>
        <taxon>Terebrantia</taxon>
        <taxon>Thripoidea</taxon>
        <taxon>Thripidae</taxon>
        <taxon>Thrips</taxon>
    </lineage>
</organism>
<comment type="cofactor">
    <cofactor evidence="1">
        <name>Mn(2+)</name>
        <dbReference type="ChEBI" id="CHEBI:29035"/>
    </cofactor>
</comment>
<dbReference type="Pfam" id="PF16189">
    <property type="entry name" value="Creatinase_N_2"/>
    <property type="match status" value="1"/>
</dbReference>
<feature type="domain" description="Peptidase M24" evidence="7">
    <location>
        <begin position="348"/>
        <end position="543"/>
    </location>
</feature>
<dbReference type="GO" id="GO:0070006">
    <property type="term" value="F:metalloaminopeptidase activity"/>
    <property type="evidence" value="ECO:0007669"/>
    <property type="project" value="InterPro"/>
</dbReference>
<dbReference type="KEGG" id="tpal:117641631"/>
<feature type="domain" description="Creatinase N-terminal" evidence="8">
    <location>
        <begin position="20"/>
        <end position="158"/>
    </location>
</feature>
<dbReference type="InterPro" id="IPR000994">
    <property type="entry name" value="Pept_M24"/>
</dbReference>
<keyword evidence="5" id="KW-0464">Manganese</keyword>
<dbReference type="GO" id="GO:0046872">
    <property type="term" value="F:metal ion binding"/>
    <property type="evidence" value="ECO:0007669"/>
    <property type="project" value="UniProtKB-KW"/>
</dbReference>